<sequence>MFQKKNQTLSLTFTLLISSSLVIGVFWWKSHFYNTGFVNFGKNPSSKQKQKSPPSLAQKFTQVKNVPAGSFSYGGSTTWASIRNRTEQSLARVFPEYELIYINPERGSPDSAVGIEMLLNNELDFSQTSRSIKEEEHKKAEIKGFTLTEIPIAIDGIAVAVHPKMNIPGLKLDELKKIYSGEITNWKDLGGPNLKITPYSKQNEGGTVEFFLKNVLHKEKFGKNIQIVKSTTEALRRIISNRGGIYYASAPKIVTQCGVKPLPIARVGEKFVPPYKKPLVLPYECPIQRNQLNVEAFKSDEYPMTRRLFVVVKKNGQIEEEAGMAYANLMLTEEGQQLISEAGFVRIR</sequence>
<protein>
    <submittedName>
        <fullName evidence="3">Phosphate ABC transporter substrate-binding protein</fullName>
    </submittedName>
</protein>
<dbReference type="PANTHER" id="PTHR30570:SF1">
    <property type="entry name" value="PHOSPHATE-BINDING PROTEIN PSTS"/>
    <property type="match status" value="1"/>
</dbReference>
<comment type="caution">
    <text evidence="3">The sequence shown here is derived from an EMBL/GenBank/DDBJ whole genome shotgun (WGS) entry which is preliminary data.</text>
</comment>
<keyword evidence="1" id="KW-0732">Signal</keyword>
<keyword evidence="5" id="KW-1185">Reference proteome</keyword>
<dbReference type="EMBL" id="LMTZ01000035">
    <property type="protein sequence ID" value="KST69081.1"/>
    <property type="molecule type" value="Genomic_DNA"/>
</dbReference>
<dbReference type="Pfam" id="PF12849">
    <property type="entry name" value="PBP_like_2"/>
    <property type="match status" value="1"/>
</dbReference>
<evidence type="ECO:0000256" key="1">
    <source>
        <dbReference type="ARBA" id="ARBA00022729"/>
    </source>
</evidence>
<evidence type="ECO:0000259" key="2">
    <source>
        <dbReference type="Pfam" id="PF12849"/>
    </source>
</evidence>
<dbReference type="PANTHER" id="PTHR30570">
    <property type="entry name" value="PERIPLASMIC PHOSPHATE BINDING COMPONENT OF PHOSPHATE ABC TRANSPORTER"/>
    <property type="match status" value="1"/>
</dbReference>
<reference evidence="3 5" key="1">
    <citation type="journal article" date="2015" name="Genome Announc.">
        <title>Draft Genome of the Euendolithic (true boring) Cyanobacterium Mastigocoleus testarum strain BC008.</title>
        <authorList>
            <person name="Guida B.S."/>
            <person name="Garcia-Pichel F."/>
        </authorList>
    </citation>
    <scope>NUCLEOTIDE SEQUENCE [LARGE SCALE GENOMIC DNA]</scope>
    <source>
        <strain evidence="3 5">BC008</strain>
    </source>
</reference>
<feature type="domain" description="PBP" evidence="2">
    <location>
        <begin position="70"/>
        <end position="334"/>
    </location>
</feature>
<dbReference type="CDD" id="cd13566">
    <property type="entry name" value="PBP2_phosphate"/>
    <property type="match status" value="1"/>
</dbReference>
<proteinExistence type="predicted"/>
<dbReference type="RefSeq" id="WP_058183374.1">
    <property type="nucleotide sequence ID" value="NZ_LMTZ01000035.1"/>
</dbReference>
<accession>A0A0V7ZER0</accession>
<organism evidence="3 5">
    <name type="scientific">Mastigocoleus testarum BC008</name>
    <dbReference type="NCBI Taxonomy" id="371196"/>
    <lineage>
        <taxon>Bacteria</taxon>
        <taxon>Bacillati</taxon>
        <taxon>Cyanobacteriota</taxon>
        <taxon>Cyanophyceae</taxon>
        <taxon>Nostocales</taxon>
        <taxon>Hapalosiphonaceae</taxon>
        <taxon>Mastigocoleus</taxon>
    </lineage>
</organism>
<dbReference type="SUPFAM" id="SSF53850">
    <property type="entry name" value="Periplasmic binding protein-like II"/>
    <property type="match status" value="1"/>
</dbReference>
<dbReference type="OrthoDB" id="506979at2"/>
<dbReference type="AlphaFoldDB" id="A0A0V7ZER0"/>
<dbReference type="EMBL" id="LMTZ01000144">
    <property type="protein sequence ID" value="KST63060.1"/>
    <property type="molecule type" value="Genomic_DNA"/>
</dbReference>
<dbReference type="InterPro" id="IPR050811">
    <property type="entry name" value="Phosphate_ABC_transporter"/>
</dbReference>
<evidence type="ECO:0000313" key="3">
    <source>
        <dbReference type="EMBL" id="KST63060.1"/>
    </source>
</evidence>
<dbReference type="Proteomes" id="UP000053372">
    <property type="component" value="Unassembled WGS sequence"/>
</dbReference>
<evidence type="ECO:0000313" key="5">
    <source>
        <dbReference type="Proteomes" id="UP000053372"/>
    </source>
</evidence>
<name>A0A0V7ZER0_9CYAN</name>
<dbReference type="Gene3D" id="3.40.190.10">
    <property type="entry name" value="Periplasmic binding protein-like II"/>
    <property type="match status" value="2"/>
</dbReference>
<gene>
    <name evidence="3" type="ORF">BC008_12140</name>
    <name evidence="4" type="ORF">BC008_34755</name>
</gene>
<evidence type="ECO:0000313" key="4">
    <source>
        <dbReference type="EMBL" id="KST69081.1"/>
    </source>
</evidence>
<dbReference type="InterPro" id="IPR024370">
    <property type="entry name" value="PBP_domain"/>
</dbReference>